<dbReference type="OrthoDB" id="6119881at2759"/>
<keyword evidence="7 9" id="KW-1015">Disulfide bond</keyword>
<evidence type="ECO:0000256" key="2">
    <source>
        <dbReference type="ARBA" id="ARBA00022692"/>
    </source>
</evidence>
<dbReference type="PRINTS" id="PR00258">
    <property type="entry name" value="SPERACTRCPTR"/>
</dbReference>
<reference evidence="14" key="2">
    <citation type="submission" date="2020-11" db="EMBL/GenBank/DDBJ databases">
        <authorList>
            <person name="McCartney M.A."/>
            <person name="Auch B."/>
            <person name="Kono T."/>
            <person name="Mallez S."/>
            <person name="Becker A."/>
            <person name="Gohl D.M."/>
            <person name="Silverstein K.A.T."/>
            <person name="Koren S."/>
            <person name="Bechman K.B."/>
            <person name="Herman A."/>
            <person name="Abrahante J.E."/>
            <person name="Garbe J."/>
        </authorList>
    </citation>
    <scope>NUCLEOTIDE SEQUENCE</scope>
    <source>
        <strain evidence="14">Duluth1</strain>
        <tissue evidence="14">Whole animal</tissue>
    </source>
</reference>
<feature type="chain" id="PRO_5038756813" description="SRCR domain-containing protein" evidence="12">
    <location>
        <begin position="24"/>
        <end position="1049"/>
    </location>
</feature>
<feature type="coiled-coil region" evidence="10">
    <location>
        <begin position="323"/>
        <end position="350"/>
    </location>
</feature>
<evidence type="ECO:0000256" key="10">
    <source>
        <dbReference type="SAM" id="Coils"/>
    </source>
</evidence>
<evidence type="ECO:0000256" key="9">
    <source>
        <dbReference type="PROSITE-ProRule" id="PRU00196"/>
    </source>
</evidence>
<name>A0A9D4CBS7_DREPO</name>
<evidence type="ECO:0000256" key="3">
    <source>
        <dbReference type="ARBA" id="ARBA00022729"/>
    </source>
</evidence>
<dbReference type="Pfam" id="PF00530">
    <property type="entry name" value="SRCR"/>
    <property type="match status" value="2"/>
</dbReference>
<feature type="domain" description="SRCR" evidence="13">
    <location>
        <begin position="944"/>
        <end position="1049"/>
    </location>
</feature>
<dbReference type="InterPro" id="IPR036772">
    <property type="entry name" value="SRCR-like_dom_sf"/>
</dbReference>
<feature type="region of interest" description="Disordered" evidence="11">
    <location>
        <begin position="118"/>
        <end position="138"/>
    </location>
</feature>
<evidence type="ECO:0000256" key="1">
    <source>
        <dbReference type="ARBA" id="ARBA00004167"/>
    </source>
</evidence>
<dbReference type="GO" id="GO:0016020">
    <property type="term" value="C:membrane"/>
    <property type="evidence" value="ECO:0007669"/>
    <property type="project" value="UniProtKB-SubCell"/>
</dbReference>
<gene>
    <name evidence="14" type="ORF">DPMN_063563</name>
</gene>
<feature type="compositionally biased region" description="Basic and acidic residues" evidence="11">
    <location>
        <begin position="180"/>
        <end position="190"/>
    </location>
</feature>
<dbReference type="EMBL" id="JAIWYP010000013">
    <property type="protein sequence ID" value="KAH3720660.1"/>
    <property type="molecule type" value="Genomic_DNA"/>
</dbReference>
<dbReference type="Gene3D" id="3.10.250.10">
    <property type="entry name" value="SRCR-like domain"/>
    <property type="match status" value="2"/>
</dbReference>
<dbReference type="FunFam" id="3.10.250.10:FF:000016">
    <property type="entry name" value="Scavenger receptor cysteine-rich protein type 12"/>
    <property type="match status" value="1"/>
</dbReference>
<evidence type="ECO:0000256" key="7">
    <source>
        <dbReference type="ARBA" id="ARBA00023157"/>
    </source>
</evidence>
<dbReference type="SUPFAM" id="SSF56487">
    <property type="entry name" value="SRCR-like"/>
    <property type="match status" value="2"/>
</dbReference>
<accession>A0A9D4CBS7</accession>
<keyword evidence="6" id="KW-0472">Membrane</keyword>
<feature type="domain" description="SRCR" evidence="13">
    <location>
        <begin position="845"/>
        <end position="941"/>
    </location>
</feature>
<evidence type="ECO:0000256" key="5">
    <source>
        <dbReference type="ARBA" id="ARBA00022989"/>
    </source>
</evidence>
<dbReference type="AlphaFoldDB" id="A0A9D4CBS7"/>
<dbReference type="PROSITE" id="PS50287">
    <property type="entry name" value="SRCR_2"/>
    <property type="match status" value="2"/>
</dbReference>
<proteinExistence type="predicted"/>
<evidence type="ECO:0000313" key="14">
    <source>
        <dbReference type="EMBL" id="KAH3720660.1"/>
    </source>
</evidence>
<keyword evidence="10" id="KW-0175">Coiled coil</keyword>
<dbReference type="InterPro" id="IPR001190">
    <property type="entry name" value="SRCR"/>
</dbReference>
<keyword evidence="8" id="KW-0325">Glycoprotein</keyword>
<feature type="region of interest" description="Disordered" evidence="11">
    <location>
        <begin position="164"/>
        <end position="205"/>
    </location>
</feature>
<evidence type="ECO:0000256" key="6">
    <source>
        <dbReference type="ARBA" id="ARBA00023136"/>
    </source>
</evidence>
<dbReference type="Proteomes" id="UP000828390">
    <property type="component" value="Unassembled WGS sequence"/>
</dbReference>
<dbReference type="SMART" id="SM00202">
    <property type="entry name" value="SR"/>
    <property type="match status" value="2"/>
</dbReference>
<comment type="subcellular location">
    <subcellularLocation>
        <location evidence="1">Membrane</location>
        <topology evidence="1">Single-pass membrane protein</topology>
    </subcellularLocation>
</comment>
<evidence type="ECO:0000259" key="13">
    <source>
        <dbReference type="PROSITE" id="PS50287"/>
    </source>
</evidence>
<evidence type="ECO:0000256" key="4">
    <source>
        <dbReference type="ARBA" id="ARBA00022737"/>
    </source>
</evidence>
<evidence type="ECO:0000256" key="8">
    <source>
        <dbReference type="ARBA" id="ARBA00023180"/>
    </source>
</evidence>
<organism evidence="14 15">
    <name type="scientific">Dreissena polymorpha</name>
    <name type="common">Zebra mussel</name>
    <name type="synonym">Mytilus polymorpha</name>
    <dbReference type="NCBI Taxonomy" id="45954"/>
    <lineage>
        <taxon>Eukaryota</taxon>
        <taxon>Metazoa</taxon>
        <taxon>Spiralia</taxon>
        <taxon>Lophotrochozoa</taxon>
        <taxon>Mollusca</taxon>
        <taxon>Bivalvia</taxon>
        <taxon>Autobranchia</taxon>
        <taxon>Heteroconchia</taxon>
        <taxon>Euheterodonta</taxon>
        <taxon>Imparidentia</taxon>
        <taxon>Neoheterodontei</taxon>
        <taxon>Myida</taxon>
        <taxon>Dreissenoidea</taxon>
        <taxon>Dreissenidae</taxon>
        <taxon>Dreissena</taxon>
    </lineage>
</organism>
<keyword evidence="5" id="KW-1133">Transmembrane helix</keyword>
<feature type="signal peptide" evidence="12">
    <location>
        <begin position="1"/>
        <end position="23"/>
    </location>
</feature>
<feature type="disulfide bond" evidence="9">
    <location>
        <begin position="1018"/>
        <end position="1028"/>
    </location>
</feature>
<keyword evidence="15" id="KW-1185">Reference proteome</keyword>
<comment type="caution">
    <text evidence="9">Lacks conserved residue(s) required for the propagation of feature annotation.</text>
</comment>
<comment type="caution">
    <text evidence="14">The sequence shown here is derived from an EMBL/GenBank/DDBJ whole genome shotgun (WGS) entry which is preliminary data.</text>
</comment>
<keyword evidence="3 12" id="KW-0732">Signal</keyword>
<keyword evidence="4" id="KW-0677">Repeat</keyword>
<protein>
    <recommendedName>
        <fullName evidence="13">SRCR domain-containing protein</fullName>
    </recommendedName>
</protein>
<evidence type="ECO:0000256" key="11">
    <source>
        <dbReference type="SAM" id="MobiDB-lite"/>
    </source>
</evidence>
<feature type="coiled-coil region" evidence="10">
    <location>
        <begin position="477"/>
        <end position="504"/>
    </location>
</feature>
<evidence type="ECO:0000256" key="12">
    <source>
        <dbReference type="SAM" id="SignalP"/>
    </source>
</evidence>
<keyword evidence="2" id="KW-0812">Transmembrane</keyword>
<evidence type="ECO:0000313" key="15">
    <source>
        <dbReference type="Proteomes" id="UP000828390"/>
    </source>
</evidence>
<dbReference type="PANTHER" id="PTHR19331">
    <property type="entry name" value="SCAVENGER RECEPTOR DOMAIN-CONTAINING"/>
    <property type="match status" value="1"/>
</dbReference>
<reference evidence="14" key="1">
    <citation type="journal article" date="2019" name="bioRxiv">
        <title>The Genome of the Zebra Mussel, Dreissena polymorpha: A Resource for Invasive Species Research.</title>
        <authorList>
            <person name="McCartney M.A."/>
            <person name="Auch B."/>
            <person name="Kono T."/>
            <person name="Mallez S."/>
            <person name="Zhang Y."/>
            <person name="Obille A."/>
            <person name="Becker A."/>
            <person name="Abrahante J.E."/>
            <person name="Garbe J."/>
            <person name="Badalamenti J.P."/>
            <person name="Herman A."/>
            <person name="Mangelson H."/>
            <person name="Liachko I."/>
            <person name="Sullivan S."/>
            <person name="Sone E.D."/>
            <person name="Koren S."/>
            <person name="Silverstein K.A.T."/>
            <person name="Beckman K.B."/>
            <person name="Gohl D.M."/>
        </authorList>
    </citation>
    <scope>NUCLEOTIDE SEQUENCE</scope>
    <source>
        <strain evidence="14">Duluth1</strain>
        <tissue evidence="14">Whole animal</tissue>
    </source>
</reference>
<sequence>MNFQNHIMFHVTFLCAMMLSADGVAIIEEQEDTEIYRAINDIEEDVTNQQVVKKNNSEIGTLVKKHFKDITNSISSDRGDVDGDVGTTTAEKQRHDESRHYYTTTTAPTVDFHKQRHDVDSGVRNDQTTTPNLGFDKSIHEMENRQRNDPARTPTVDVHKATHEAGTLQQTGPTIAPVDDFNKRGHEAGSRKRHDPAPATTQIPQTRLDPTDTFLLDGILDIVDAKFETLNKRLTALERGISNVQYYNVRSFRVVNTHLHAVDTILHSLHTGMSQAELRSSQLDQKVAEINVDVKNFASTNSRMFQALEENTSFYLSGIQTAMFDLKRSVDQTNKSVKELKNDTHDLKEMIFGSNKSQSEMLANGEKLVVATREVMQAAYHILNATLAIKETTSTIEIHTFSVSKTIEEVARNVSVITKDADEIKTSVNVILTNITNSKNGNPKQDISKLDNGFERVDNKTGTEDDHTVHMTCAMILELLDERLQSVKASIESKQQNIQTAYERERNDFFQTESQTLLRAIEQVNQTVLHSLTLYNHTGNLIKRILFDTQNIAKDQISLRDNIVGYLLNGTFELFNSSVPEFLTFGSREKKVTSSPIKSDGKCISADPFLQELSLLFRNGSQLFELMTDMVEASSSTVKLSLDKFNSEVSKLANVREEITGNIGLVINKSEINNINQLADLRNTTDYILMLADAIASNTGWIPYVYHRVKYVESQVNKTLDIVNKLDSRTQETLLIQKANMAFIFKPLKSTMSDEMKEERQMFHKQKTTMTASDIEATTLDPFAYIKGTYQAENRFLSGANNASRNQLSDSTINEMMEFVYRTNKKVDRIIPALTHLLGEPEPFIALLDGNTDKEGRVEIYHKGEWGTIPRNIDHNEASYICRKLGYFGGVSVGSGFFGSGSGAFWELNVTCLRTSWCDSVSHVTDPSAYSHGMDVGVMCDHMIRLTKSNEEDETELSRQSGRLEIYHQNYWVPVCFKSWGHEETEVVCKQLGFREGAASSEKDETMMDSYSMANVTCTGSENRLDACAFDGFKLNGCTSSEYVSVFCI</sequence>